<keyword evidence="3" id="KW-1185">Reference proteome</keyword>
<reference evidence="2" key="1">
    <citation type="submission" date="2016-11" db="EMBL/GenBank/DDBJ databases">
        <title>The genome sequence of Colletotrichum cuscutae.</title>
        <authorList>
            <person name="Baroncelli R."/>
        </authorList>
    </citation>
    <scope>NUCLEOTIDE SEQUENCE</scope>
    <source>
        <strain evidence="2">IMI 304802</strain>
    </source>
</reference>
<gene>
    <name evidence="2" type="ORF">CCUS01_06313</name>
</gene>
<protein>
    <submittedName>
        <fullName evidence="2">Uncharacterized protein</fullName>
    </submittedName>
</protein>
<name>A0AAI9V7W5_9PEZI</name>
<dbReference type="Proteomes" id="UP001239213">
    <property type="component" value="Unassembled WGS sequence"/>
</dbReference>
<organism evidence="2 3">
    <name type="scientific">Colletotrichum cuscutae</name>
    <dbReference type="NCBI Taxonomy" id="1209917"/>
    <lineage>
        <taxon>Eukaryota</taxon>
        <taxon>Fungi</taxon>
        <taxon>Dikarya</taxon>
        <taxon>Ascomycota</taxon>
        <taxon>Pezizomycotina</taxon>
        <taxon>Sordariomycetes</taxon>
        <taxon>Hypocreomycetidae</taxon>
        <taxon>Glomerellales</taxon>
        <taxon>Glomerellaceae</taxon>
        <taxon>Colletotrichum</taxon>
        <taxon>Colletotrichum acutatum species complex</taxon>
    </lineage>
</organism>
<comment type="caution">
    <text evidence="2">The sequence shown here is derived from an EMBL/GenBank/DDBJ whole genome shotgun (WGS) entry which is preliminary data.</text>
</comment>
<proteinExistence type="predicted"/>
<evidence type="ECO:0000313" key="2">
    <source>
        <dbReference type="EMBL" id="KAK1470548.1"/>
    </source>
</evidence>
<evidence type="ECO:0000313" key="3">
    <source>
        <dbReference type="Proteomes" id="UP001239213"/>
    </source>
</evidence>
<sequence>MEWESKRGSRRGPRFLPRVPGSGWLLIGRVGGRKRISRKGPREPALGPSLLPSLCRKTTRPQIAHLMIRGKGANVTAWILSDATPRWGEIAGDAGDVQRRDFPHPSASENLRQHPLSLSLSLSLCHSPPHMVGNKKWIPRFPLGPRYKVSKRRYHTLPGSHSAGHSLRQSEHNTPRLAGPSSPPCRWLEPARWFLLCPGGKAYTHAVARRGAARERGRGRVQILLALSLPVPCGVCSS</sequence>
<accession>A0AAI9V7W5</accession>
<dbReference type="EMBL" id="MPDP01000224">
    <property type="protein sequence ID" value="KAK1470548.1"/>
    <property type="molecule type" value="Genomic_DNA"/>
</dbReference>
<dbReference type="AlphaFoldDB" id="A0AAI9V7W5"/>
<feature type="region of interest" description="Disordered" evidence="1">
    <location>
        <begin position="158"/>
        <end position="181"/>
    </location>
</feature>
<evidence type="ECO:0000256" key="1">
    <source>
        <dbReference type="SAM" id="MobiDB-lite"/>
    </source>
</evidence>